<reference evidence="3" key="2">
    <citation type="submission" date="2008-08" db="EMBL/GenBank/DDBJ databases">
        <authorList>
            <consortium name="Diatom Consortium"/>
            <person name="Grigoriev I."/>
            <person name="Grimwood J."/>
            <person name="Kuo A."/>
            <person name="Otillar R.P."/>
            <person name="Salamov A."/>
            <person name="Detter J.C."/>
            <person name="Lindquist E."/>
            <person name="Shapiro H."/>
            <person name="Lucas S."/>
            <person name="Glavina del Rio T."/>
            <person name="Pitluck S."/>
            <person name="Rokhsar D."/>
            <person name="Bowler C."/>
        </authorList>
    </citation>
    <scope>GENOME REANNOTATION</scope>
    <source>
        <strain evidence="3">CCAP 1055/1</strain>
    </source>
</reference>
<dbReference type="HOGENOM" id="CLU_1306973_0_0_1"/>
<evidence type="ECO:0000313" key="2">
    <source>
        <dbReference type="EMBL" id="EEC47739.1"/>
    </source>
</evidence>
<dbReference type="OrthoDB" id="10614921at2759"/>
<dbReference type="RefSeq" id="XP_002181087.1">
    <property type="nucleotide sequence ID" value="XM_002181051.1"/>
</dbReference>
<accession>B7G1T2</accession>
<evidence type="ECO:0000256" key="1">
    <source>
        <dbReference type="SAM" id="SignalP"/>
    </source>
</evidence>
<keyword evidence="1" id="KW-0732">Signal</keyword>
<dbReference type="PaxDb" id="2850-Phatr46597"/>
<feature type="signal peptide" evidence="1">
    <location>
        <begin position="1"/>
        <end position="18"/>
    </location>
</feature>
<reference evidence="2 3" key="1">
    <citation type="journal article" date="2008" name="Nature">
        <title>The Phaeodactylum genome reveals the evolutionary history of diatom genomes.</title>
        <authorList>
            <person name="Bowler C."/>
            <person name="Allen A.E."/>
            <person name="Badger J.H."/>
            <person name="Grimwood J."/>
            <person name="Jabbari K."/>
            <person name="Kuo A."/>
            <person name="Maheswari U."/>
            <person name="Martens C."/>
            <person name="Maumus F."/>
            <person name="Otillar R.P."/>
            <person name="Rayko E."/>
            <person name="Salamov A."/>
            <person name="Vandepoele K."/>
            <person name="Beszteri B."/>
            <person name="Gruber A."/>
            <person name="Heijde M."/>
            <person name="Katinka M."/>
            <person name="Mock T."/>
            <person name="Valentin K."/>
            <person name="Verret F."/>
            <person name="Berges J.A."/>
            <person name="Brownlee C."/>
            <person name="Cadoret J.P."/>
            <person name="Chiovitti A."/>
            <person name="Choi C.J."/>
            <person name="Coesel S."/>
            <person name="De Martino A."/>
            <person name="Detter J.C."/>
            <person name="Durkin C."/>
            <person name="Falciatore A."/>
            <person name="Fournet J."/>
            <person name="Haruta M."/>
            <person name="Huysman M.J."/>
            <person name="Jenkins B.D."/>
            <person name="Jiroutova K."/>
            <person name="Jorgensen R.E."/>
            <person name="Joubert Y."/>
            <person name="Kaplan A."/>
            <person name="Kroger N."/>
            <person name="Kroth P.G."/>
            <person name="La Roche J."/>
            <person name="Lindquist E."/>
            <person name="Lommer M."/>
            <person name="Martin-Jezequel V."/>
            <person name="Lopez P.J."/>
            <person name="Lucas S."/>
            <person name="Mangogna M."/>
            <person name="McGinnis K."/>
            <person name="Medlin L.K."/>
            <person name="Montsant A."/>
            <person name="Oudot-Le Secq M.P."/>
            <person name="Napoli C."/>
            <person name="Obornik M."/>
            <person name="Parker M.S."/>
            <person name="Petit J.L."/>
            <person name="Porcel B.M."/>
            <person name="Poulsen N."/>
            <person name="Robison M."/>
            <person name="Rychlewski L."/>
            <person name="Rynearson T.A."/>
            <person name="Schmutz J."/>
            <person name="Shapiro H."/>
            <person name="Siaut M."/>
            <person name="Stanley M."/>
            <person name="Sussman M.R."/>
            <person name="Taylor A.R."/>
            <person name="Vardi A."/>
            <person name="von Dassow P."/>
            <person name="Vyverman W."/>
            <person name="Willis A."/>
            <person name="Wyrwicz L.S."/>
            <person name="Rokhsar D.S."/>
            <person name="Weissenbach J."/>
            <person name="Armbrust E.V."/>
            <person name="Green B.R."/>
            <person name="Van de Peer Y."/>
            <person name="Grigoriev I.V."/>
        </authorList>
    </citation>
    <scope>NUCLEOTIDE SEQUENCE [LARGE SCALE GENOMIC DNA]</scope>
    <source>
        <strain evidence="2 3">CCAP 1055/1</strain>
    </source>
</reference>
<dbReference type="AlphaFoldDB" id="B7G1T2"/>
<organism evidence="2 3">
    <name type="scientific">Phaeodactylum tricornutum (strain CCAP 1055/1)</name>
    <dbReference type="NCBI Taxonomy" id="556484"/>
    <lineage>
        <taxon>Eukaryota</taxon>
        <taxon>Sar</taxon>
        <taxon>Stramenopiles</taxon>
        <taxon>Ochrophyta</taxon>
        <taxon>Bacillariophyta</taxon>
        <taxon>Bacillariophyceae</taxon>
        <taxon>Bacillariophycidae</taxon>
        <taxon>Naviculales</taxon>
        <taxon>Phaeodactylaceae</taxon>
        <taxon>Phaeodactylum</taxon>
    </lineage>
</organism>
<dbReference type="GeneID" id="7201728"/>
<keyword evidence="3" id="KW-1185">Reference proteome</keyword>
<sequence>MITPALLFLLALISFASAFSVKYGGSPAERDPFIVQRESTSNHDLSFNPLDEYLPVNLERAKQCADHFGECSVEEMEALRKNLHRERLQTFIGGGFTMRKPSEDTLEHLLLEEELDLQLALLKRETPESTLFPHVEEPMDSLPHLKEGNEHLKSAAVPEKKGSASLENAIYKAEVDLAIEETILGHRTESVAEAVMMCSAVLAFIMLPQFV</sequence>
<gene>
    <name evidence="2" type="ORF">PHATRDRAFT_46597</name>
</gene>
<dbReference type="KEGG" id="pti:PHATRDRAFT_46597"/>
<dbReference type="InParanoid" id="B7G1T2"/>
<proteinExistence type="predicted"/>
<evidence type="ECO:0000313" key="3">
    <source>
        <dbReference type="Proteomes" id="UP000000759"/>
    </source>
</evidence>
<protein>
    <submittedName>
        <fullName evidence="2">Uncharacterized protein</fullName>
    </submittedName>
</protein>
<feature type="chain" id="PRO_5002855306" evidence="1">
    <location>
        <begin position="19"/>
        <end position="211"/>
    </location>
</feature>
<name>B7G1T2_PHATC</name>
<dbReference type="Proteomes" id="UP000000759">
    <property type="component" value="Chromosome 10"/>
</dbReference>
<dbReference type="EMBL" id="CM000613">
    <property type="protein sequence ID" value="EEC47739.1"/>
    <property type="molecule type" value="Genomic_DNA"/>
</dbReference>